<dbReference type="Proteomes" id="UP000053555">
    <property type="component" value="Unassembled WGS sequence"/>
</dbReference>
<organism evidence="2">
    <name type="scientific">Glycine soja</name>
    <name type="common">Wild soybean</name>
    <dbReference type="NCBI Taxonomy" id="3848"/>
    <lineage>
        <taxon>Eukaryota</taxon>
        <taxon>Viridiplantae</taxon>
        <taxon>Streptophyta</taxon>
        <taxon>Embryophyta</taxon>
        <taxon>Tracheophyta</taxon>
        <taxon>Spermatophyta</taxon>
        <taxon>Magnoliopsida</taxon>
        <taxon>eudicotyledons</taxon>
        <taxon>Gunneridae</taxon>
        <taxon>Pentapetalae</taxon>
        <taxon>rosids</taxon>
        <taxon>fabids</taxon>
        <taxon>Fabales</taxon>
        <taxon>Fabaceae</taxon>
        <taxon>Papilionoideae</taxon>
        <taxon>50 kb inversion clade</taxon>
        <taxon>NPAAA clade</taxon>
        <taxon>indigoferoid/millettioid clade</taxon>
        <taxon>Phaseoleae</taxon>
        <taxon>Glycine</taxon>
        <taxon>Glycine subgen. Soja</taxon>
    </lineage>
</organism>
<proteinExistence type="predicted"/>
<reference evidence="2" key="1">
    <citation type="submission" date="2014-07" db="EMBL/GenBank/DDBJ databases">
        <title>Identification of a novel salt tolerance gene in wild soybean by whole-genome sequencing.</title>
        <authorList>
            <person name="Lam H.-M."/>
            <person name="Qi X."/>
            <person name="Li M.-W."/>
            <person name="Liu X."/>
            <person name="Xie M."/>
            <person name="Ni M."/>
            <person name="Xu X."/>
        </authorList>
    </citation>
    <scope>NUCLEOTIDE SEQUENCE [LARGE SCALE GENOMIC DNA]</scope>
    <source>
        <tissue evidence="2">Root</tissue>
    </source>
</reference>
<dbReference type="EMBL" id="KN645051">
    <property type="protein sequence ID" value="KHN41501.1"/>
    <property type="molecule type" value="Genomic_DNA"/>
</dbReference>
<protein>
    <submittedName>
        <fullName evidence="2">Uncharacterized protein</fullName>
    </submittedName>
</protein>
<evidence type="ECO:0000256" key="1">
    <source>
        <dbReference type="SAM" id="Phobius"/>
    </source>
</evidence>
<keyword evidence="1" id="KW-0812">Transmembrane</keyword>
<gene>
    <name evidence="2" type="ORF">glysoja_039202</name>
</gene>
<name>A0A0B2S451_GLYSO</name>
<dbReference type="AlphaFoldDB" id="A0A0B2S451"/>
<feature type="transmembrane region" description="Helical" evidence="1">
    <location>
        <begin position="67"/>
        <end position="89"/>
    </location>
</feature>
<keyword evidence="1" id="KW-0472">Membrane</keyword>
<sequence length="94" mass="11001">MSINSGLGLFSLECPHYQNPSVSQYEISLLVLYYKLQFLPWKWSVFSTLYVLNDNCRFTKESFHSTFLANSLFFFHLVNVILAAVRFGFSFKQL</sequence>
<accession>A0A0B2S451</accession>
<evidence type="ECO:0000313" key="2">
    <source>
        <dbReference type="EMBL" id="KHN41501.1"/>
    </source>
</evidence>
<keyword evidence="1" id="KW-1133">Transmembrane helix</keyword>